<dbReference type="RefSeq" id="WP_044289222.1">
    <property type="nucleotide sequence ID" value="NZ_JBHTNY010000032.1"/>
</dbReference>
<dbReference type="Pfam" id="PF09551">
    <property type="entry name" value="Spore_II_R"/>
    <property type="match status" value="1"/>
</dbReference>
<feature type="transmembrane region" description="Helical" evidence="1">
    <location>
        <begin position="12"/>
        <end position="32"/>
    </location>
</feature>
<keyword evidence="3" id="KW-1185">Reference proteome</keyword>
<dbReference type="Proteomes" id="UP000306509">
    <property type="component" value="Unassembled WGS sequence"/>
</dbReference>
<dbReference type="InterPro" id="IPR014202">
    <property type="entry name" value="Spore_II_R"/>
</dbReference>
<name>A0A4U8Q6L2_9FIRM</name>
<keyword evidence="1" id="KW-1133">Transmembrane helix</keyword>
<protein>
    <submittedName>
        <fullName evidence="2">Stage II sporulation protein R</fullName>
    </submittedName>
</protein>
<keyword evidence="1" id="KW-0472">Membrane</keyword>
<keyword evidence="1" id="KW-0812">Transmembrane</keyword>
<dbReference type="AlphaFoldDB" id="A0A4U8Q6L2"/>
<evidence type="ECO:0000313" key="3">
    <source>
        <dbReference type="Proteomes" id="UP000306509"/>
    </source>
</evidence>
<dbReference type="NCBIfam" id="TIGR02837">
    <property type="entry name" value="spore_II_R"/>
    <property type="match status" value="1"/>
</dbReference>
<gene>
    <name evidence="2" type="ORF">DSM106044_02663</name>
</gene>
<dbReference type="EMBL" id="QGQD01000054">
    <property type="protein sequence ID" value="TLD00530.1"/>
    <property type="molecule type" value="Genomic_DNA"/>
</dbReference>
<reference evidence="2 3" key="1">
    <citation type="journal article" date="2019" name="Anaerobe">
        <title>Detection of Robinsoniella peoriensis in multiple bone samples of a trauma patient.</title>
        <authorList>
            <person name="Schrottner P."/>
            <person name="Hartwich K."/>
            <person name="Bunk B."/>
            <person name="Schober I."/>
            <person name="Helbig S."/>
            <person name="Rudolph W.W."/>
            <person name="Gunzer F."/>
        </authorList>
    </citation>
    <scope>NUCLEOTIDE SEQUENCE [LARGE SCALE GENOMIC DNA]</scope>
    <source>
        <strain evidence="2 3">DSM 106044</strain>
    </source>
</reference>
<evidence type="ECO:0000256" key="1">
    <source>
        <dbReference type="SAM" id="Phobius"/>
    </source>
</evidence>
<comment type="caution">
    <text evidence="2">The sequence shown here is derived from an EMBL/GenBank/DDBJ whole genome shotgun (WGS) entry which is preliminary data.</text>
</comment>
<sequence>MSIINRFYQKWYLVIGGMGIVSGILICMFLAGRMTQETSLQKGIADQIIRFHVIANSDSDEDQALKMKVKNEVVAYMETLLKDAHSIDATRACIKDNMDKIQKKAVEIINREGYAYPAKASLTWCYFPIKSYGDITFPAGDYEALRIQIGEAKGKNWWCVLYPNLCFIDSIHAVVPEDEKEELKNVLTEDEYDSLFSWKKSEYKIGWKYLPF</sequence>
<dbReference type="STRING" id="180332.GCA_000797495_01384"/>
<proteinExistence type="predicted"/>
<accession>A0A4U8Q6L2</accession>
<evidence type="ECO:0000313" key="2">
    <source>
        <dbReference type="EMBL" id="TLD00530.1"/>
    </source>
</evidence>
<organism evidence="2 3">
    <name type="scientific">Robinsoniella peoriensis</name>
    <dbReference type="NCBI Taxonomy" id="180332"/>
    <lineage>
        <taxon>Bacteria</taxon>
        <taxon>Bacillati</taxon>
        <taxon>Bacillota</taxon>
        <taxon>Clostridia</taxon>
        <taxon>Lachnospirales</taxon>
        <taxon>Lachnospiraceae</taxon>
        <taxon>Robinsoniella</taxon>
    </lineage>
</organism>